<gene>
    <name evidence="3" type="primary">xdhC</name>
    <name evidence="3" type="ORF">DBZ36_05360</name>
</gene>
<dbReference type="AlphaFoldDB" id="A0A420EGT9"/>
<evidence type="ECO:0000259" key="1">
    <source>
        <dbReference type="Pfam" id="PF02625"/>
    </source>
</evidence>
<dbReference type="PANTHER" id="PTHR30388:SF6">
    <property type="entry name" value="XANTHINE DEHYDROGENASE SUBUNIT A-RELATED"/>
    <property type="match status" value="1"/>
</dbReference>
<reference evidence="3 4" key="1">
    <citation type="submission" date="2018-09" db="EMBL/GenBank/DDBJ databases">
        <authorList>
            <person name="Wang Z."/>
        </authorList>
    </citation>
    <scope>NUCLEOTIDE SEQUENCE [LARGE SCALE GENOMIC DNA]</scope>
    <source>
        <strain evidence="3 4">ALS 81</strain>
    </source>
</reference>
<feature type="domain" description="XdhC Rossmann" evidence="2">
    <location>
        <begin position="118"/>
        <end position="260"/>
    </location>
</feature>
<dbReference type="InterPro" id="IPR036291">
    <property type="entry name" value="NAD(P)-bd_dom_sf"/>
</dbReference>
<dbReference type="PANTHER" id="PTHR30388">
    <property type="entry name" value="ALDEHYDE OXIDOREDUCTASE MOLYBDENUM COFACTOR ASSEMBLY PROTEIN"/>
    <property type="match status" value="1"/>
</dbReference>
<dbReference type="Pfam" id="PF13478">
    <property type="entry name" value="XdhC_C"/>
    <property type="match status" value="1"/>
</dbReference>
<feature type="domain" description="XdhC- CoxI" evidence="1">
    <location>
        <begin position="24"/>
        <end position="79"/>
    </location>
</feature>
<organism evidence="3 4">
    <name type="scientific">Alginatibacterium sediminis</name>
    <dbReference type="NCBI Taxonomy" id="2164068"/>
    <lineage>
        <taxon>Bacteria</taxon>
        <taxon>Pseudomonadati</taxon>
        <taxon>Pseudomonadota</taxon>
        <taxon>Gammaproteobacteria</taxon>
        <taxon>Alteromonadales</taxon>
        <taxon>Alteromonadaceae</taxon>
        <taxon>Alginatibacterium</taxon>
    </lineage>
</organism>
<accession>A0A420EGT9</accession>
<dbReference type="InterPro" id="IPR052698">
    <property type="entry name" value="MoCofactor_Util/Proc"/>
</dbReference>
<evidence type="ECO:0000313" key="3">
    <source>
        <dbReference type="EMBL" id="RKF19887.1"/>
    </source>
</evidence>
<dbReference type="Gene3D" id="3.40.50.720">
    <property type="entry name" value="NAD(P)-binding Rossmann-like Domain"/>
    <property type="match status" value="1"/>
</dbReference>
<dbReference type="InterPro" id="IPR027051">
    <property type="entry name" value="XdhC_Rossmann_dom"/>
</dbReference>
<dbReference type="EMBL" id="RAQO01000004">
    <property type="protein sequence ID" value="RKF19887.1"/>
    <property type="molecule type" value="Genomic_DNA"/>
</dbReference>
<comment type="caution">
    <text evidence="3">The sequence shown here is derived from an EMBL/GenBank/DDBJ whole genome shotgun (WGS) entry which is preliminary data.</text>
</comment>
<name>A0A420EGT9_9ALTE</name>
<dbReference type="Proteomes" id="UP000286482">
    <property type="component" value="Unassembled WGS sequence"/>
</dbReference>
<keyword evidence="4" id="KW-1185">Reference proteome</keyword>
<dbReference type="InterPro" id="IPR003777">
    <property type="entry name" value="XdhC_CoxI"/>
</dbReference>
<dbReference type="InterPro" id="IPR014308">
    <property type="entry name" value="Xanthine_DH_XdhC"/>
</dbReference>
<sequence>MKPLDNENYTNLNLDWLSACQWLTQQGEAYCIATVVADVGSVPRNSGSKMVISKSHQYDTLGGGALEFEVVKKAREGLNVANKNVSIERFALAADLGQCCGGATQILFEYMQVDMPEVVVFGAGHVTQALCQILTQLPCQLRVIDNRQPWLDDLKNRGINTHYSTKPEQEVTHLTQASHIVVMTQDHQLDYDIVRAALEQQHFSFIGLIGSQSKKKRFEFRLKEQLSCEHLLTQLTCPVGLAHIKGKLPMQVAVSIAAQLMQYFENKDAISQTTKSDWENANSLRKSIEETRK</sequence>
<dbReference type="Pfam" id="PF02625">
    <property type="entry name" value="XdhC_CoxI"/>
    <property type="match status" value="1"/>
</dbReference>
<dbReference type="SUPFAM" id="SSF51735">
    <property type="entry name" value="NAD(P)-binding Rossmann-fold domains"/>
    <property type="match status" value="1"/>
</dbReference>
<proteinExistence type="predicted"/>
<dbReference type="NCBIfam" id="TIGR02964">
    <property type="entry name" value="xanthine_xdhC"/>
    <property type="match status" value="1"/>
</dbReference>
<protein>
    <submittedName>
        <fullName evidence="3">Xanthine dehydrogenase accessory protein XdhC</fullName>
    </submittedName>
</protein>
<dbReference type="RefSeq" id="WP_120353891.1">
    <property type="nucleotide sequence ID" value="NZ_RAQO01000004.1"/>
</dbReference>
<evidence type="ECO:0000313" key="4">
    <source>
        <dbReference type="Proteomes" id="UP000286482"/>
    </source>
</evidence>
<dbReference type="OrthoDB" id="61481at2"/>
<evidence type="ECO:0000259" key="2">
    <source>
        <dbReference type="Pfam" id="PF13478"/>
    </source>
</evidence>